<dbReference type="AlphaFoldDB" id="A0A1I8EJE5"/>
<sequence length="121" mass="13887">MWVLFSTPGAYITIRRYGAAMSNNSDSTGSNHVLGSELVTFIGKKKMRTKDTNLDCTTIRKRNWMAFGAGPRQCVGMRFAMLETKIIICSLLKKFRFRKIENTCKIAYNKPSRMEHRTIID</sequence>
<protein>
    <recommendedName>
        <fullName evidence="10">Cytochrome P450 family protein</fullName>
    </recommendedName>
</protein>
<dbReference type="GO" id="GO:0005506">
    <property type="term" value="F:iron ion binding"/>
    <property type="evidence" value="ECO:0007669"/>
    <property type="project" value="InterPro"/>
</dbReference>
<keyword evidence="5 8" id="KW-0560">Oxidoreductase</keyword>
<evidence type="ECO:0000256" key="8">
    <source>
        <dbReference type="RuleBase" id="RU000461"/>
    </source>
</evidence>
<comment type="similarity">
    <text evidence="2 8">Belongs to the cytochrome P450 family.</text>
</comment>
<name>A0A1I8EJE5_WUCBA</name>
<dbReference type="Gene3D" id="1.10.630.10">
    <property type="entry name" value="Cytochrome P450"/>
    <property type="match status" value="1"/>
</dbReference>
<keyword evidence="3 8" id="KW-0349">Heme</keyword>
<evidence type="ECO:0000256" key="1">
    <source>
        <dbReference type="ARBA" id="ARBA00001971"/>
    </source>
</evidence>
<reference evidence="9" key="1">
    <citation type="submission" date="2016-11" db="UniProtKB">
        <authorList>
            <consortium name="WormBaseParasite"/>
        </authorList>
    </citation>
    <scope>IDENTIFICATION</scope>
    <source>
        <strain evidence="9">pt0022</strain>
    </source>
</reference>
<organism evidence="9">
    <name type="scientific">Wuchereria bancrofti</name>
    <dbReference type="NCBI Taxonomy" id="6293"/>
    <lineage>
        <taxon>Eukaryota</taxon>
        <taxon>Metazoa</taxon>
        <taxon>Ecdysozoa</taxon>
        <taxon>Nematoda</taxon>
        <taxon>Chromadorea</taxon>
        <taxon>Rhabditida</taxon>
        <taxon>Spirurina</taxon>
        <taxon>Spiruromorpha</taxon>
        <taxon>Filarioidea</taxon>
        <taxon>Onchocercidae</taxon>
        <taxon>Wuchereria</taxon>
    </lineage>
</organism>
<evidence type="ECO:0000313" key="9">
    <source>
        <dbReference type="WBParaSite" id="maker-PairedContig_2564-snap-gene-0.8-mRNA-1"/>
    </source>
</evidence>
<evidence type="ECO:0008006" key="10">
    <source>
        <dbReference type="Google" id="ProtNLM"/>
    </source>
</evidence>
<evidence type="ECO:0000256" key="4">
    <source>
        <dbReference type="ARBA" id="ARBA00022723"/>
    </source>
</evidence>
<evidence type="ECO:0000256" key="5">
    <source>
        <dbReference type="ARBA" id="ARBA00023002"/>
    </source>
</evidence>
<dbReference type="PANTHER" id="PTHR24292:SF102">
    <property type="entry name" value="CYTOCHROME P450 FAMILY-RELATED"/>
    <property type="match status" value="1"/>
</dbReference>
<dbReference type="PROSITE" id="PS00086">
    <property type="entry name" value="CYTOCHROME_P450"/>
    <property type="match status" value="1"/>
</dbReference>
<comment type="cofactor">
    <cofactor evidence="1">
        <name>heme</name>
        <dbReference type="ChEBI" id="CHEBI:30413"/>
    </cofactor>
</comment>
<keyword evidence="4 8" id="KW-0479">Metal-binding</keyword>
<proteinExistence type="inferred from homology"/>
<dbReference type="STRING" id="6293.A0A1I8EJE5"/>
<dbReference type="WBParaSite" id="maker-PairedContig_2564-snap-gene-0.8-mRNA-1">
    <property type="protein sequence ID" value="maker-PairedContig_2564-snap-gene-0.8-mRNA-1"/>
    <property type="gene ID" value="maker-PairedContig_2564-snap-gene-0.8"/>
</dbReference>
<dbReference type="SUPFAM" id="SSF48264">
    <property type="entry name" value="Cytochrome P450"/>
    <property type="match status" value="1"/>
</dbReference>
<dbReference type="Pfam" id="PF00067">
    <property type="entry name" value="p450"/>
    <property type="match status" value="1"/>
</dbReference>
<dbReference type="InterPro" id="IPR017972">
    <property type="entry name" value="Cyt_P450_CS"/>
</dbReference>
<dbReference type="InterPro" id="IPR036396">
    <property type="entry name" value="Cyt_P450_sf"/>
</dbReference>
<evidence type="ECO:0000256" key="2">
    <source>
        <dbReference type="ARBA" id="ARBA00010617"/>
    </source>
</evidence>
<evidence type="ECO:0000256" key="3">
    <source>
        <dbReference type="ARBA" id="ARBA00022617"/>
    </source>
</evidence>
<evidence type="ECO:0000256" key="7">
    <source>
        <dbReference type="ARBA" id="ARBA00023033"/>
    </source>
</evidence>
<evidence type="ECO:0000256" key="6">
    <source>
        <dbReference type="ARBA" id="ARBA00023004"/>
    </source>
</evidence>
<dbReference type="InterPro" id="IPR050476">
    <property type="entry name" value="Insect_CytP450_Detox"/>
</dbReference>
<dbReference type="GO" id="GO:0004497">
    <property type="term" value="F:monooxygenase activity"/>
    <property type="evidence" value="ECO:0007669"/>
    <property type="project" value="UniProtKB-KW"/>
</dbReference>
<dbReference type="InterPro" id="IPR001128">
    <property type="entry name" value="Cyt_P450"/>
</dbReference>
<dbReference type="PANTHER" id="PTHR24292">
    <property type="entry name" value="CYTOCHROME P450"/>
    <property type="match status" value="1"/>
</dbReference>
<accession>A0A1I8EJE5</accession>
<dbReference type="GO" id="GO:0016705">
    <property type="term" value="F:oxidoreductase activity, acting on paired donors, with incorporation or reduction of molecular oxygen"/>
    <property type="evidence" value="ECO:0007669"/>
    <property type="project" value="InterPro"/>
</dbReference>
<keyword evidence="6 8" id="KW-0408">Iron</keyword>
<keyword evidence="7 8" id="KW-0503">Monooxygenase</keyword>
<dbReference type="GO" id="GO:0020037">
    <property type="term" value="F:heme binding"/>
    <property type="evidence" value="ECO:0007669"/>
    <property type="project" value="InterPro"/>
</dbReference>